<organism evidence="2 3">
    <name type="scientific">Phaeosphaeria nodorum (strain SN15 / ATCC MYA-4574 / FGSC 10173)</name>
    <name type="common">Glume blotch fungus</name>
    <name type="synonym">Parastagonospora nodorum</name>
    <dbReference type="NCBI Taxonomy" id="321614"/>
    <lineage>
        <taxon>Eukaryota</taxon>
        <taxon>Fungi</taxon>
        <taxon>Dikarya</taxon>
        <taxon>Ascomycota</taxon>
        <taxon>Pezizomycotina</taxon>
        <taxon>Dothideomycetes</taxon>
        <taxon>Pleosporomycetidae</taxon>
        <taxon>Pleosporales</taxon>
        <taxon>Pleosporineae</taxon>
        <taxon>Phaeosphaeriaceae</taxon>
        <taxon>Parastagonospora</taxon>
    </lineage>
</organism>
<dbReference type="VEuPathDB" id="FungiDB:JI435_052780"/>
<evidence type="ECO:0000313" key="2">
    <source>
        <dbReference type="EMBL" id="QRD02303.1"/>
    </source>
</evidence>
<feature type="region of interest" description="Disordered" evidence="1">
    <location>
        <begin position="1"/>
        <end position="30"/>
    </location>
</feature>
<feature type="compositionally biased region" description="Low complexity" evidence="1">
    <location>
        <begin position="1"/>
        <end position="13"/>
    </location>
</feature>
<proteinExistence type="predicted"/>
<feature type="compositionally biased region" description="Polar residues" evidence="1">
    <location>
        <begin position="326"/>
        <end position="336"/>
    </location>
</feature>
<dbReference type="PANTHER" id="PTHR45955">
    <property type="entry name" value="PHOSPHOACETYLGLUCOSAMINE MUTASE"/>
    <property type="match status" value="1"/>
</dbReference>
<evidence type="ECO:0000313" key="3">
    <source>
        <dbReference type="Proteomes" id="UP000663193"/>
    </source>
</evidence>
<gene>
    <name evidence="2" type="ORF">JI435_052780</name>
</gene>
<dbReference type="EMBL" id="CP069035">
    <property type="protein sequence ID" value="QRD02303.1"/>
    <property type="molecule type" value="Genomic_DNA"/>
</dbReference>
<feature type="compositionally biased region" description="Basic and acidic residues" evidence="1">
    <location>
        <begin position="348"/>
        <end position="359"/>
    </location>
</feature>
<dbReference type="AlphaFoldDB" id="A0A7U2FBP3"/>
<accession>A0A7U2FBP3</accession>
<dbReference type="Proteomes" id="UP000663193">
    <property type="component" value="Chromosome 13"/>
</dbReference>
<evidence type="ECO:0000256" key="1">
    <source>
        <dbReference type="SAM" id="MobiDB-lite"/>
    </source>
</evidence>
<keyword evidence="3" id="KW-1185">Reference proteome</keyword>
<name>A0A7U2FBP3_PHANO</name>
<sequence length="401" mass="45033">MASQASPSPAAPSLDRHSPGNVSGHPEDGVHRCLGQVLRHDHRMSLPHDVRASPQNFCAGVIKPEELNVNCGADHVKTDQQALPSSKSSLDGDADRVAYYSEDDQNLFRLLDGDCVATLVASFFGDSRKGKTTIPPLRLPQRGARVGVCLDIVHFFPDQIRSLILLRLSSWLMTRLESGYAWTLATSSFPVRPAAERAEISWFEWKITSPACPMVRYCSEACWTRDLHQHRKYREDLLRRLVERLGEILREIFYVHYHLLVRLSAMQLGSVILREIFYVFSERAYTLKTSSIAKGSDIVMVSEVRTTFESHVRHCSIAHYDSSYTSSLSVPTLSNTQEEDEEVVSPRQESKSPEDPDKYDHTAYFAGCGPVPLTARLRYIFISLSAPIRSRSAALPRAVIS</sequence>
<protein>
    <submittedName>
        <fullName evidence="2">Uncharacterized protein</fullName>
    </submittedName>
</protein>
<feature type="region of interest" description="Disordered" evidence="1">
    <location>
        <begin position="326"/>
        <end position="359"/>
    </location>
</feature>
<dbReference type="PANTHER" id="PTHR45955:SF1">
    <property type="entry name" value="PHOSPHOACETYLGLUCOSAMINE MUTASE"/>
    <property type="match status" value="1"/>
</dbReference>
<dbReference type="OrthoDB" id="1928at2759"/>
<reference evidence="3" key="1">
    <citation type="journal article" date="2021" name="BMC Genomics">
        <title>Chromosome-level genome assembly and manually-curated proteome of model necrotroph Parastagonospora nodorum Sn15 reveals a genome-wide trove of candidate effector homologs, and redundancy of virulence-related functions within an accessory chromosome.</title>
        <authorList>
            <person name="Bertazzoni S."/>
            <person name="Jones D.A.B."/>
            <person name="Phan H.T."/>
            <person name="Tan K.-C."/>
            <person name="Hane J.K."/>
        </authorList>
    </citation>
    <scope>NUCLEOTIDE SEQUENCE [LARGE SCALE GENOMIC DNA]</scope>
    <source>
        <strain evidence="3">SN15 / ATCC MYA-4574 / FGSC 10173)</strain>
    </source>
</reference>